<organism evidence="1 2">
    <name type="scientific">Panagrolaimus sp. PS1159</name>
    <dbReference type="NCBI Taxonomy" id="55785"/>
    <lineage>
        <taxon>Eukaryota</taxon>
        <taxon>Metazoa</taxon>
        <taxon>Ecdysozoa</taxon>
        <taxon>Nematoda</taxon>
        <taxon>Chromadorea</taxon>
        <taxon>Rhabditida</taxon>
        <taxon>Tylenchina</taxon>
        <taxon>Panagrolaimomorpha</taxon>
        <taxon>Panagrolaimoidea</taxon>
        <taxon>Panagrolaimidae</taxon>
        <taxon>Panagrolaimus</taxon>
    </lineage>
</organism>
<evidence type="ECO:0000313" key="2">
    <source>
        <dbReference type="WBParaSite" id="PS1159_v2.g18988.t1"/>
    </source>
</evidence>
<accession>A0AC35FM82</accession>
<name>A0AC35FM82_9BILA</name>
<dbReference type="Proteomes" id="UP000887580">
    <property type="component" value="Unplaced"/>
</dbReference>
<protein>
    <submittedName>
        <fullName evidence="2">Uncharacterized protein</fullName>
    </submittedName>
</protein>
<sequence>MNIFLENTVLNKKPDFADRNVDTFSTKSNLWNKSDKDSKLLDYHLFGKFEQNRNFKKVERSSPTNKSTLLLHIAAYENGIIENSENTINVFNATQSKFGFGFEFPRQQDDGNGGAPDGMQFKSNQKLLDPNGNDDEQSEEDDKKDVISATPQEIIDEINSKGETIGETIVQEWHKTITKSPPKIDAFLDLNNATKNRFPNVLLYDSTRVRIKDKHGSDYYHASHVDAFGKPGGYILAQAPFEENTETDFWRMCYQQKPSLIVLLTSLIGTGGKRMAKNFWPNAKQEREFCNGNIRVRCTNMVQDRIHDTYDLMMFGQNSRKSSAGIKTQLIQFNKWIDDRQIPDNLLEFRASVKIASARAEKDERAGSCVMLVCPSGVHRCGTLAALDILLDRIAAERKENLVVRHSVSSGIVDPNFVGVRTTSGRQALKRGNEADDVNDFVASMTTGGKTHLLAEHNTLRKKERHVFYFMRNPTKNRYSNVVLFNEGAVILDRQNKDEGTYIHATKLQSKYGRFILAQAPKPDTLFDWYRMIWQCNVRVIVCLTSLENSDDCAKYFNKKAGKSVSCKRFSVKTFAVRPENSVTTYELRVKNSSAKGDEKERVIHVVHYAKWNINKSPEPRHLLHLLRATWALEQSMGSVCDVREAPTLVHGSSGVRRTGAFVIISMLCRQLREKGTVSIIAACSTVRKYRYGVMRNKIMFATMLETVLNFAADQGMVDRQSKAFSSAYKKIRIALMERNKDDGGSGAEGGDEDDE</sequence>
<evidence type="ECO:0000313" key="1">
    <source>
        <dbReference type="Proteomes" id="UP000887580"/>
    </source>
</evidence>
<reference evidence="2" key="1">
    <citation type="submission" date="2022-11" db="UniProtKB">
        <authorList>
            <consortium name="WormBaseParasite"/>
        </authorList>
    </citation>
    <scope>IDENTIFICATION</scope>
</reference>
<proteinExistence type="predicted"/>
<dbReference type="WBParaSite" id="PS1159_v2.g18988.t1">
    <property type="protein sequence ID" value="PS1159_v2.g18988.t1"/>
    <property type="gene ID" value="PS1159_v2.g18988"/>
</dbReference>